<comment type="caution">
    <text evidence="1">The sequence shown here is derived from an EMBL/GenBank/DDBJ whole genome shotgun (WGS) entry which is preliminary data.</text>
</comment>
<dbReference type="AlphaFoldDB" id="A0A0C2M7C9"/>
<dbReference type="EMBL" id="JWZT01005709">
    <property type="protein sequence ID" value="KII60284.1"/>
    <property type="molecule type" value="Genomic_DNA"/>
</dbReference>
<protein>
    <submittedName>
        <fullName evidence="1">Uncharacterized protein</fullName>
    </submittedName>
</protein>
<keyword evidence="2" id="KW-1185">Reference proteome</keyword>
<evidence type="ECO:0000313" key="1">
    <source>
        <dbReference type="EMBL" id="KII60284.1"/>
    </source>
</evidence>
<evidence type="ECO:0000313" key="2">
    <source>
        <dbReference type="Proteomes" id="UP000031668"/>
    </source>
</evidence>
<gene>
    <name evidence="1" type="ORF">RF11_15382</name>
</gene>
<proteinExistence type="predicted"/>
<accession>A0A0C2M7C9</accession>
<reference evidence="1 2" key="1">
    <citation type="journal article" date="2014" name="Genome Biol. Evol.">
        <title>The genome of the myxosporean Thelohanellus kitauei shows adaptations to nutrient acquisition within its fish host.</title>
        <authorList>
            <person name="Yang Y."/>
            <person name="Xiong J."/>
            <person name="Zhou Z."/>
            <person name="Huo F."/>
            <person name="Miao W."/>
            <person name="Ran C."/>
            <person name="Liu Y."/>
            <person name="Zhang J."/>
            <person name="Feng J."/>
            <person name="Wang M."/>
            <person name="Wang M."/>
            <person name="Wang L."/>
            <person name="Yao B."/>
        </authorList>
    </citation>
    <scope>NUCLEOTIDE SEQUENCE [LARGE SCALE GENOMIC DNA]</scope>
    <source>
        <strain evidence="1">Wuqing</strain>
    </source>
</reference>
<name>A0A0C2M7C9_THEKT</name>
<dbReference type="Proteomes" id="UP000031668">
    <property type="component" value="Unassembled WGS sequence"/>
</dbReference>
<organism evidence="1 2">
    <name type="scientific">Thelohanellus kitauei</name>
    <name type="common">Myxosporean</name>
    <dbReference type="NCBI Taxonomy" id="669202"/>
    <lineage>
        <taxon>Eukaryota</taxon>
        <taxon>Metazoa</taxon>
        <taxon>Cnidaria</taxon>
        <taxon>Myxozoa</taxon>
        <taxon>Myxosporea</taxon>
        <taxon>Bivalvulida</taxon>
        <taxon>Platysporina</taxon>
        <taxon>Myxobolidae</taxon>
        <taxon>Thelohanellus</taxon>
    </lineage>
</organism>
<sequence>MIKRGVLYLVGWEYYPKITRSPVISRDVPTKRTMKEMLRFRTSYHGCLAKYLLFNMVFERYPLNQKPPKYCYIVEQLLARLSIGSNNLSLTQIYSSYYATSILQTMI</sequence>